<name>A0A937FBG2_9BACT</name>
<dbReference type="EMBL" id="JAESIY010000019">
    <property type="protein sequence ID" value="MBL3658906.1"/>
    <property type="molecule type" value="Genomic_DNA"/>
</dbReference>
<gene>
    <name evidence="3" type="ORF">JL102_22360</name>
</gene>
<dbReference type="NCBIfam" id="TIGR04183">
    <property type="entry name" value="Por_Secre_tail"/>
    <property type="match status" value="1"/>
</dbReference>
<evidence type="ECO:0000256" key="1">
    <source>
        <dbReference type="SAM" id="SignalP"/>
    </source>
</evidence>
<reference evidence="3" key="1">
    <citation type="submission" date="2021-01" db="EMBL/GenBank/DDBJ databases">
        <title>Fulvivirga kasyanovii gen. nov., sp nov., a novel member of the phylum Bacteroidetes isolated from seawater in a mussel farm.</title>
        <authorList>
            <person name="Zhao L.-H."/>
            <person name="Wang Z.-J."/>
        </authorList>
    </citation>
    <scope>NUCLEOTIDE SEQUENCE</scope>
    <source>
        <strain evidence="3">2943</strain>
    </source>
</reference>
<proteinExistence type="predicted"/>
<evidence type="ECO:0000313" key="4">
    <source>
        <dbReference type="Proteomes" id="UP000659388"/>
    </source>
</evidence>
<accession>A0A937FBG2</accession>
<dbReference type="Pfam" id="PF18962">
    <property type="entry name" value="Por_Secre_tail"/>
    <property type="match status" value="1"/>
</dbReference>
<evidence type="ECO:0000313" key="3">
    <source>
        <dbReference type="EMBL" id="MBL3658906.1"/>
    </source>
</evidence>
<dbReference type="AlphaFoldDB" id="A0A937FBG2"/>
<comment type="caution">
    <text evidence="3">The sequence shown here is derived from an EMBL/GenBank/DDBJ whole genome shotgun (WGS) entry which is preliminary data.</text>
</comment>
<dbReference type="InterPro" id="IPR026444">
    <property type="entry name" value="Secre_tail"/>
</dbReference>
<dbReference type="RefSeq" id="WP_202246700.1">
    <property type="nucleotide sequence ID" value="NZ_JAESIY010000019.1"/>
</dbReference>
<dbReference type="Proteomes" id="UP000659388">
    <property type="component" value="Unassembled WGS sequence"/>
</dbReference>
<feature type="chain" id="PRO_5036806411" evidence="1">
    <location>
        <begin position="24"/>
        <end position="123"/>
    </location>
</feature>
<keyword evidence="4" id="KW-1185">Reference proteome</keyword>
<keyword evidence="1" id="KW-0732">Signal</keyword>
<protein>
    <submittedName>
        <fullName evidence="3">T9SS type A sorting domain-containing protein</fullName>
    </submittedName>
</protein>
<sequence>MKKTLLLTILTLSIALLSQFAFAQKGEVRRFDNASIENTTNIVKLFPNPTIDYLNIKIENSELKHATFTVHNIIGNVVEVKVEEVEENRYRVKVDNLSPGYYFLAIRDEKGHFKETYKFLKRQ</sequence>
<evidence type="ECO:0000259" key="2">
    <source>
        <dbReference type="Pfam" id="PF18962"/>
    </source>
</evidence>
<organism evidence="3 4">
    <name type="scientific">Fulvivirga sediminis</name>
    <dbReference type="NCBI Taxonomy" id="2803949"/>
    <lineage>
        <taxon>Bacteria</taxon>
        <taxon>Pseudomonadati</taxon>
        <taxon>Bacteroidota</taxon>
        <taxon>Cytophagia</taxon>
        <taxon>Cytophagales</taxon>
        <taxon>Fulvivirgaceae</taxon>
        <taxon>Fulvivirga</taxon>
    </lineage>
</organism>
<feature type="signal peptide" evidence="1">
    <location>
        <begin position="1"/>
        <end position="23"/>
    </location>
</feature>
<feature type="domain" description="Secretion system C-terminal sorting" evidence="2">
    <location>
        <begin position="45"/>
        <end position="112"/>
    </location>
</feature>